<dbReference type="CDD" id="cd06142">
    <property type="entry name" value="RNaseD_exo"/>
    <property type="match status" value="1"/>
</dbReference>
<reference evidence="2" key="1">
    <citation type="journal article" date="2007" name="Environ. Microbiol.">
        <title>Proteorhodopsin photosystem gene clusters exhibit co-evolutionary trends and shared ancestry among diverse marine microbial phyla.</title>
        <authorList>
            <person name="McCarren J."/>
            <person name="Delong E.F."/>
        </authorList>
    </citation>
    <scope>NUCLEOTIDE SEQUENCE</scope>
</reference>
<evidence type="ECO:0000259" key="1">
    <source>
        <dbReference type="SMART" id="SM00474"/>
    </source>
</evidence>
<dbReference type="InterPro" id="IPR012337">
    <property type="entry name" value="RNaseH-like_sf"/>
</dbReference>
<dbReference type="GO" id="GO:0006139">
    <property type="term" value="P:nucleobase-containing compound metabolic process"/>
    <property type="evidence" value="ECO:0007669"/>
    <property type="project" value="InterPro"/>
</dbReference>
<dbReference type="PANTHER" id="PTHR47649:SF1">
    <property type="entry name" value="RIBONUCLEASE D"/>
    <property type="match status" value="1"/>
</dbReference>
<evidence type="ECO:0000313" key="2">
    <source>
        <dbReference type="EMBL" id="ABL97595.1"/>
    </source>
</evidence>
<keyword evidence="2" id="KW-0540">Nuclease</keyword>
<dbReference type="AlphaFoldDB" id="A4GHN4"/>
<dbReference type="EMBL" id="EF089398">
    <property type="protein sequence ID" value="ABL97595.1"/>
    <property type="molecule type" value="Genomic_DNA"/>
</dbReference>
<sequence length="204" mass="23298">MTNFTYKNDLPDNLELGPIVAIDTETMGLNPMRDRLCVIQFSSGDGNAHIVQIEPDAPQAPNICKILLDQNKVKLFHFARFDIAILKHHFKINISPVYCTKIASKLVRTYTNKHGLKNLLREMLSIEISKQQQSSDWGASELTKAQIEYAASDVLYLHKLMDKLNLNLKRENRYEIAEACFNFLPMRATLDLAGWSEDDIFSHS</sequence>
<dbReference type="SUPFAM" id="SSF53098">
    <property type="entry name" value="Ribonuclease H-like"/>
    <property type="match status" value="1"/>
</dbReference>
<accession>A4GHN4</accession>
<dbReference type="PANTHER" id="PTHR47649">
    <property type="entry name" value="RIBONUCLEASE D"/>
    <property type="match status" value="1"/>
</dbReference>
<dbReference type="Gene3D" id="3.30.420.10">
    <property type="entry name" value="Ribonuclease H-like superfamily/Ribonuclease H"/>
    <property type="match status" value="1"/>
</dbReference>
<dbReference type="InterPro" id="IPR002562">
    <property type="entry name" value="3'-5'_exonuclease_dom"/>
</dbReference>
<name>A4GHN4_9BACT</name>
<dbReference type="GO" id="GO:0008408">
    <property type="term" value="F:3'-5' exonuclease activity"/>
    <property type="evidence" value="ECO:0007669"/>
    <property type="project" value="InterPro"/>
</dbReference>
<dbReference type="InterPro" id="IPR036397">
    <property type="entry name" value="RNaseH_sf"/>
</dbReference>
<feature type="domain" description="3'-5' exonuclease" evidence="1">
    <location>
        <begin position="1"/>
        <end position="169"/>
    </location>
</feature>
<gene>
    <name evidence="2" type="ORF">MBMO_EB0-39F01.0006</name>
</gene>
<keyword evidence="2" id="KW-0378">Hydrolase</keyword>
<keyword evidence="2" id="KW-0269">Exonuclease</keyword>
<dbReference type="GO" id="GO:0003676">
    <property type="term" value="F:nucleic acid binding"/>
    <property type="evidence" value="ECO:0007669"/>
    <property type="project" value="InterPro"/>
</dbReference>
<dbReference type="Pfam" id="PF01612">
    <property type="entry name" value="DNA_pol_A_exo1"/>
    <property type="match status" value="1"/>
</dbReference>
<dbReference type="InterPro" id="IPR051086">
    <property type="entry name" value="RNase_D-like"/>
</dbReference>
<dbReference type="SMART" id="SM00474">
    <property type="entry name" value="35EXOc"/>
    <property type="match status" value="1"/>
</dbReference>
<organism evidence="2">
    <name type="scientific">uncultured marine bacterium EB0_39F01</name>
    <dbReference type="NCBI Taxonomy" id="415436"/>
    <lineage>
        <taxon>Bacteria</taxon>
        <taxon>environmental samples</taxon>
    </lineage>
</organism>
<proteinExistence type="predicted"/>
<protein>
    <submittedName>
        <fullName evidence="2">Putative exonuclease</fullName>
    </submittedName>
</protein>